<proteinExistence type="predicted"/>
<evidence type="ECO:0000256" key="5">
    <source>
        <dbReference type="SAM" id="MobiDB-lite"/>
    </source>
</evidence>
<sequence>MGADGDINGPRKRRRLSPPETGPYVLRQLVDNVPVSTEQGDEGAHITCVEYWNGNLYVGTSLGEVLHFVSLPADAADSGTAEPTFILASRLPIAATTTSSNSHTPTDVQQIIVVPRANKACILCNGVVTFYSLPELSPAYGTARVGNCTWIGALDLNESANEEEAGDPVIMIARQNNLMLVRMGDEPRRVRSIEFPGCLAGARRDNIACVADGHSYSLLDVERRQKIPLSTICSSEEPADYRVEDIPHRDGTPTPVSLAPSNGNMLPNESRIHARSSSLNTLIGGTDDRVRRAQAAILERSLSRTPEPSNGVSRIYSPESSHSNHTHQPSESSRNGSGVQPATQKPLPLPPPSPSTSESSMFKPHVLSPTPTEFLFITGTEASGVGVGMFVNLDGEGTRGTIEFQRYPECIVLDNHNENTESIANNDTEEGYVLAVVSVENDGEVSKHIEAQRWDVDPGGDDRHKSSLSIPLDSFLSLRVGIRKTVSSNQLSFCEVGEIMQMVRLKSSFLRSPPRTPLESADPRTEASIQQLQKEKELFESQEIEQSSGLDFRQGWEAQRNQEEAKIAVNLGYVHSDILLWGGNCIWRVVRNPLALQLENSLRLAQPETSSDHQKGDLKAIIKLLDEIDTLVPKTENEFLGLNYVKQKASLVLFAKLISADKDAQMGDMIKLTETALVHGGLDPRIVLLVIPLLREEVLQGPQGIWINRGLAMVVEPLVNPSGDDLTNHVSSSMNVHLFEMLVRYLLSWQKKRGYGSVTDESYVFDSVDAALLHLLLEIDGGEFLSTDIPTSSFVRTELNKLVDNWKGDFNRAIELLERYRRLFVLSRLYQSRKMSKHVLMTWKRIIEGEMDVGGELTVPAAEMQVRKYLVKIRDNQVVEEYGCWLAARNPSLGIKVFADDTSRVKLDPGQVVFMLKAKAPGAVQVYLEHLVFVKNYSQYVDDLIGYYLDTVLTVLETSVQARASLAESYSTYRALRPPKPSYLGFISENAPPEHWWQSRLRLLQLLGGESRSQFTSTPRPHDLAYSIPTVLARIKPFQNELVSESIILGSRQGRHHEALHLLTHGLGDYDTAIRYCLFGGFASSYPTSSTMSGTTVPPHRKDLFYHLLKEFLQITDPSDRIERTSDLLTRFAPLYDVGEVLSLVPDSWSVDILSGFLVRVLRGLVAEKREVKVQRALSAGLNLRVGVEVLETSEDVGGGWVEDEDSVRALREEKKKVDTGKGKSKVIVDESEELIGR</sequence>
<dbReference type="AlphaFoldDB" id="A0A0J6FTS8"/>
<dbReference type="Proteomes" id="UP000054567">
    <property type="component" value="Unassembled WGS sequence"/>
</dbReference>
<reference evidence="8" key="2">
    <citation type="journal article" date="2009" name="Genome Res.">
        <title>Comparative genomic analyses of the human fungal pathogens Coccidioides and their relatives.</title>
        <authorList>
            <person name="Sharpton T.J."/>
            <person name="Stajich J.E."/>
            <person name="Rounsley S.D."/>
            <person name="Gardner M.J."/>
            <person name="Wortman J.R."/>
            <person name="Jordar V.S."/>
            <person name="Maiti R."/>
            <person name="Kodira C.D."/>
            <person name="Neafsey D.E."/>
            <person name="Zeng Q."/>
            <person name="Hung C.-Y."/>
            <person name="McMahan C."/>
            <person name="Muszewska A."/>
            <person name="Grynberg M."/>
            <person name="Mandel M.A."/>
            <person name="Kellner E.M."/>
            <person name="Barker B.M."/>
            <person name="Galgiani J.N."/>
            <person name="Orbach M.J."/>
            <person name="Kirkland T.N."/>
            <person name="Cole G.T."/>
            <person name="Henn M.R."/>
            <person name="Birren B.W."/>
            <person name="Taylor J.W."/>
        </authorList>
    </citation>
    <scope>NUCLEOTIDE SEQUENCE [LARGE SCALE GENOMIC DNA]</scope>
    <source>
        <strain evidence="8">RMSCC 3488</strain>
    </source>
</reference>
<dbReference type="InterPro" id="IPR032914">
    <property type="entry name" value="Vam6/VPS39/TRAP1"/>
</dbReference>
<keyword evidence="2" id="KW-0813">Transport</keyword>
<evidence type="ECO:0000259" key="6">
    <source>
        <dbReference type="PROSITE" id="PS50219"/>
    </source>
</evidence>
<dbReference type="OrthoDB" id="5325112at2759"/>
<feature type="compositionally biased region" description="Polar residues" evidence="5">
    <location>
        <begin position="303"/>
        <end position="343"/>
    </location>
</feature>
<feature type="region of interest" description="Disordered" evidence="5">
    <location>
        <begin position="246"/>
        <end position="269"/>
    </location>
</feature>
<name>A0A0J6FTS8_COCPO</name>
<evidence type="ECO:0000256" key="3">
    <source>
        <dbReference type="ARBA" id="ARBA00022490"/>
    </source>
</evidence>
<evidence type="ECO:0000256" key="4">
    <source>
        <dbReference type="ARBA" id="ARBA00022927"/>
    </source>
</evidence>
<dbReference type="PANTHER" id="PTHR12894:SF27">
    <property type="entry name" value="TRANSFORMING GROWTH FACTOR-BETA RECEPTOR-ASSOCIATED PROTEIN 1"/>
    <property type="match status" value="1"/>
</dbReference>
<reference evidence="8" key="3">
    <citation type="journal article" date="2010" name="Genome Res.">
        <title>Population genomic sequencing of Coccidioides fungi reveals recent hybridization and transposon control.</title>
        <authorList>
            <person name="Neafsey D.E."/>
            <person name="Barker B.M."/>
            <person name="Sharpton T.J."/>
            <person name="Stajich J.E."/>
            <person name="Park D.J."/>
            <person name="Whiston E."/>
            <person name="Hung C.-Y."/>
            <person name="McMahan C."/>
            <person name="White J."/>
            <person name="Sykes S."/>
            <person name="Heiman D."/>
            <person name="Young S."/>
            <person name="Zeng Q."/>
            <person name="Abouelleil A."/>
            <person name="Aftuck L."/>
            <person name="Bessette D."/>
            <person name="Brown A."/>
            <person name="FitzGerald M."/>
            <person name="Lui A."/>
            <person name="Macdonald J.P."/>
            <person name="Priest M."/>
            <person name="Orbach M.J."/>
            <person name="Galgiani J.N."/>
            <person name="Kirkland T.N."/>
            <person name="Cole G.T."/>
            <person name="Birren B.W."/>
            <person name="Henn M.R."/>
            <person name="Taylor J.W."/>
            <person name="Rounsley S.D."/>
        </authorList>
    </citation>
    <scope>NUCLEOTIDE SEQUENCE [LARGE SCALE GENOMIC DNA]</scope>
    <source>
        <strain evidence="8">RMSCC 3488</strain>
    </source>
</reference>
<feature type="region of interest" description="Disordered" evidence="5">
    <location>
        <begin position="298"/>
        <end position="365"/>
    </location>
</feature>
<gene>
    <name evidence="7" type="ORF">CPAG_08808</name>
</gene>
<evidence type="ECO:0000256" key="1">
    <source>
        <dbReference type="ARBA" id="ARBA00004496"/>
    </source>
</evidence>
<protein>
    <recommendedName>
        <fullName evidence="6">CNH domain-containing protein</fullName>
    </recommendedName>
</protein>
<dbReference type="GO" id="GO:0005737">
    <property type="term" value="C:cytoplasm"/>
    <property type="evidence" value="ECO:0007669"/>
    <property type="project" value="UniProtKB-SubCell"/>
</dbReference>
<feature type="region of interest" description="Disordered" evidence="5">
    <location>
        <begin position="1"/>
        <end position="22"/>
    </location>
</feature>
<dbReference type="PANTHER" id="PTHR12894">
    <property type="entry name" value="CNH DOMAIN CONTAINING"/>
    <property type="match status" value="1"/>
</dbReference>
<evidence type="ECO:0000256" key="2">
    <source>
        <dbReference type="ARBA" id="ARBA00022448"/>
    </source>
</evidence>
<evidence type="ECO:0000313" key="8">
    <source>
        <dbReference type="Proteomes" id="UP000054567"/>
    </source>
</evidence>
<dbReference type="VEuPathDB" id="FungiDB:CPAG_08808"/>
<feature type="domain" description="CNH" evidence="6">
    <location>
        <begin position="43"/>
        <end position="464"/>
    </location>
</feature>
<reference evidence="7 8" key="1">
    <citation type="submission" date="2007-06" db="EMBL/GenBank/DDBJ databases">
        <title>The Genome Sequence of Coccidioides posadasii RMSCC_3488.</title>
        <authorList>
            <consortium name="Coccidioides Genome Resources Consortium"/>
            <consortium name="The Broad Institute Genome Sequencing Platform"/>
            <person name="Henn M.R."/>
            <person name="Sykes S."/>
            <person name="Young S."/>
            <person name="Jaffe D."/>
            <person name="Berlin A."/>
            <person name="Alvarez P."/>
            <person name="Butler J."/>
            <person name="Gnerre S."/>
            <person name="Grabherr M."/>
            <person name="Mauceli E."/>
            <person name="Brockman W."/>
            <person name="Kodira C."/>
            <person name="Alvarado L."/>
            <person name="Zeng Q."/>
            <person name="Crawford M."/>
            <person name="Antoine C."/>
            <person name="Devon K."/>
            <person name="Galgiani J."/>
            <person name="Orsborn K."/>
            <person name="Lewis M.L."/>
            <person name="Nusbaum C."/>
            <person name="Galagan J."/>
            <person name="Birren B."/>
        </authorList>
    </citation>
    <scope>NUCLEOTIDE SEQUENCE [LARGE SCALE GENOMIC DNA]</scope>
    <source>
        <strain evidence="7 8">RMSCC 3488</strain>
    </source>
</reference>
<accession>A0A0J6FTS8</accession>
<dbReference type="GO" id="GO:0006914">
    <property type="term" value="P:autophagy"/>
    <property type="evidence" value="ECO:0007669"/>
    <property type="project" value="TreeGrafter"/>
</dbReference>
<comment type="subcellular location">
    <subcellularLocation>
        <location evidence="1">Cytoplasm</location>
    </subcellularLocation>
</comment>
<dbReference type="GO" id="GO:0015031">
    <property type="term" value="P:protein transport"/>
    <property type="evidence" value="ECO:0007669"/>
    <property type="project" value="UniProtKB-KW"/>
</dbReference>
<dbReference type="GO" id="GO:0034058">
    <property type="term" value="P:endosomal vesicle fusion"/>
    <property type="evidence" value="ECO:0007669"/>
    <property type="project" value="TreeGrafter"/>
</dbReference>
<dbReference type="PROSITE" id="PS50219">
    <property type="entry name" value="CNH"/>
    <property type="match status" value="1"/>
</dbReference>
<dbReference type="GO" id="GO:0016020">
    <property type="term" value="C:membrane"/>
    <property type="evidence" value="ECO:0007669"/>
    <property type="project" value="TreeGrafter"/>
</dbReference>
<dbReference type="InterPro" id="IPR001180">
    <property type="entry name" value="CNH_dom"/>
</dbReference>
<keyword evidence="3" id="KW-0963">Cytoplasm</keyword>
<organism evidence="7 8">
    <name type="scientific">Coccidioides posadasii RMSCC 3488</name>
    <dbReference type="NCBI Taxonomy" id="454284"/>
    <lineage>
        <taxon>Eukaryota</taxon>
        <taxon>Fungi</taxon>
        <taxon>Dikarya</taxon>
        <taxon>Ascomycota</taxon>
        <taxon>Pezizomycotina</taxon>
        <taxon>Eurotiomycetes</taxon>
        <taxon>Eurotiomycetidae</taxon>
        <taxon>Onygenales</taxon>
        <taxon>Onygenaceae</taxon>
        <taxon>Coccidioides</taxon>
    </lineage>
</organism>
<dbReference type="EMBL" id="DS268114">
    <property type="protein sequence ID" value="KMM72514.1"/>
    <property type="molecule type" value="Genomic_DNA"/>
</dbReference>
<keyword evidence="4" id="KW-0653">Protein transport</keyword>
<evidence type="ECO:0000313" key="7">
    <source>
        <dbReference type="EMBL" id="KMM72514.1"/>
    </source>
</evidence>